<dbReference type="VEuPathDB" id="TrichDB:TVAG_431010"/>
<keyword evidence="4" id="KW-0464">Manganese</keyword>
<dbReference type="InterPro" id="IPR047129">
    <property type="entry name" value="PPA2-like"/>
</dbReference>
<evidence type="ECO:0000259" key="5">
    <source>
        <dbReference type="SMART" id="SM00156"/>
    </source>
</evidence>
<evidence type="ECO:0000256" key="4">
    <source>
        <dbReference type="ARBA" id="ARBA00023211"/>
    </source>
</evidence>
<keyword evidence="3" id="KW-0378">Hydrolase</keyword>
<name>A2EZD9_TRIV3</name>
<dbReference type="GO" id="GO:0090443">
    <property type="term" value="C:FAR/SIN/STRIPAK complex"/>
    <property type="evidence" value="ECO:0000318"/>
    <property type="project" value="GO_Central"/>
</dbReference>
<dbReference type="KEGG" id="tva:4759791"/>
<reference evidence="6" key="1">
    <citation type="submission" date="2006-10" db="EMBL/GenBank/DDBJ databases">
        <authorList>
            <person name="Amadeo P."/>
            <person name="Zhao Q."/>
            <person name="Wortman J."/>
            <person name="Fraser-Liggett C."/>
            <person name="Carlton J."/>
        </authorList>
    </citation>
    <scope>NUCLEOTIDE SEQUENCE</scope>
    <source>
        <strain evidence="6">G3</strain>
    </source>
</reference>
<proteinExistence type="predicted"/>
<organism evidence="6 7">
    <name type="scientific">Trichomonas vaginalis (strain ATCC PRA-98 / G3)</name>
    <dbReference type="NCBI Taxonomy" id="412133"/>
    <lineage>
        <taxon>Eukaryota</taxon>
        <taxon>Metamonada</taxon>
        <taxon>Parabasalia</taxon>
        <taxon>Trichomonadida</taxon>
        <taxon>Trichomonadidae</taxon>
        <taxon>Trichomonas</taxon>
    </lineage>
</organism>
<evidence type="ECO:0000313" key="6">
    <source>
        <dbReference type="EMBL" id="EAY01960.1"/>
    </source>
</evidence>
<dbReference type="InParanoid" id="A2EZD9"/>
<dbReference type="GO" id="GO:0004722">
    <property type="term" value="F:protein serine/threonine phosphatase activity"/>
    <property type="evidence" value="ECO:0000318"/>
    <property type="project" value="GO_Central"/>
</dbReference>
<dbReference type="STRING" id="5722.A2EZD9"/>
<feature type="domain" description="Serine/threonine specific protein phosphatases" evidence="5">
    <location>
        <begin position="27"/>
        <end position="311"/>
    </location>
</feature>
<dbReference type="EMBL" id="DS113551">
    <property type="protein sequence ID" value="EAY01960.1"/>
    <property type="molecule type" value="Genomic_DNA"/>
</dbReference>
<dbReference type="GO" id="GO:0046872">
    <property type="term" value="F:metal ion binding"/>
    <property type="evidence" value="ECO:0007669"/>
    <property type="project" value="UniProtKB-KW"/>
</dbReference>
<dbReference type="Gene3D" id="3.60.21.10">
    <property type="match status" value="1"/>
</dbReference>
<dbReference type="PANTHER" id="PTHR45619">
    <property type="entry name" value="SERINE/THREONINE-PROTEIN PHOSPHATASE PP2A-RELATED"/>
    <property type="match status" value="1"/>
</dbReference>
<dbReference type="SMR" id="A2EZD9"/>
<dbReference type="Proteomes" id="UP000001542">
    <property type="component" value="Unassembled WGS sequence"/>
</dbReference>
<dbReference type="VEuPathDB" id="TrichDB:TVAGG3_0587930"/>
<dbReference type="eggNOG" id="KOG0371">
    <property type="taxonomic scope" value="Eukaryota"/>
</dbReference>
<keyword evidence="7" id="KW-1185">Reference proteome</keyword>
<evidence type="ECO:0000313" key="7">
    <source>
        <dbReference type="Proteomes" id="UP000001542"/>
    </source>
</evidence>
<sequence>MSAAQPETEFNINQFLQNAMALPPIEPNEEEFVQLCQQFQRIYSTHPNLLQITQPMTVVGSIHAQLDDIHEMFDVCGAVPYTSYLFLGDFVNYGDRNIATVSLLFSLALKYPDHVYLLRGAHESRRLTLVCGLYEEIINAYGSARAWEYLMDAFDSLPLAAQVSYQYICLSGGIDGIITKLNQINEFNRFVEVPLSDYWSSLVWSIPKEGMSGTKPIEGHHGVYFGEDVLENFFKLNGLTCMIRSKQLCMNGNTTSLNGKCITIWSAPNFNGWIQNAASVVQMYAPTSQFGQKSDQKFPLMINTYKARPESERIERNRPPFQDVHSLDHIYIKHLPKYP</sequence>
<dbReference type="Pfam" id="PF00149">
    <property type="entry name" value="Metallophos"/>
    <property type="match status" value="1"/>
</dbReference>
<gene>
    <name evidence="6" type="ORF">TVAG_431010</name>
</gene>
<dbReference type="PRINTS" id="PR00114">
    <property type="entry name" value="STPHPHTASE"/>
</dbReference>
<evidence type="ECO:0000256" key="2">
    <source>
        <dbReference type="ARBA" id="ARBA00022723"/>
    </source>
</evidence>
<reference evidence="6" key="2">
    <citation type="journal article" date="2007" name="Science">
        <title>Draft genome sequence of the sexually transmitted pathogen Trichomonas vaginalis.</title>
        <authorList>
            <person name="Carlton J.M."/>
            <person name="Hirt R.P."/>
            <person name="Silva J.C."/>
            <person name="Delcher A.L."/>
            <person name="Schatz M."/>
            <person name="Zhao Q."/>
            <person name="Wortman J.R."/>
            <person name="Bidwell S.L."/>
            <person name="Alsmark U.C.M."/>
            <person name="Besteiro S."/>
            <person name="Sicheritz-Ponten T."/>
            <person name="Noel C.J."/>
            <person name="Dacks J.B."/>
            <person name="Foster P.G."/>
            <person name="Simillion C."/>
            <person name="Van de Peer Y."/>
            <person name="Miranda-Saavedra D."/>
            <person name="Barton G.J."/>
            <person name="Westrop G.D."/>
            <person name="Mueller S."/>
            <person name="Dessi D."/>
            <person name="Fiori P.L."/>
            <person name="Ren Q."/>
            <person name="Paulsen I."/>
            <person name="Zhang H."/>
            <person name="Bastida-Corcuera F.D."/>
            <person name="Simoes-Barbosa A."/>
            <person name="Brown M.T."/>
            <person name="Hayes R.D."/>
            <person name="Mukherjee M."/>
            <person name="Okumura C.Y."/>
            <person name="Schneider R."/>
            <person name="Smith A.J."/>
            <person name="Vanacova S."/>
            <person name="Villalvazo M."/>
            <person name="Haas B.J."/>
            <person name="Pertea M."/>
            <person name="Feldblyum T.V."/>
            <person name="Utterback T.R."/>
            <person name="Shu C.L."/>
            <person name="Osoegawa K."/>
            <person name="de Jong P.J."/>
            <person name="Hrdy I."/>
            <person name="Horvathova L."/>
            <person name="Zubacova Z."/>
            <person name="Dolezal P."/>
            <person name="Malik S.B."/>
            <person name="Logsdon J.M. Jr."/>
            <person name="Henze K."/>
            <person name="Gupta A."/>
            <person name="Wang C.C."/>
            <person name="Dunne R.L."/>
            <person name="Upcroft J.A."/>
            <person name="Upcroft P."/>
            <person name="White O."/>
            <person name="Salzberg S.L."/>
            <person name="Tang P."/>
            <person name="Chiu C.-H."/>
            <person name="Lee Y.-S."/>
            <person name="Embley T.M."/>
            <person name="Coombs G.H."/>
            <person name="Mottram J.C."/>
            <person name="Tachezy J."/>
            <person name="Fraser-Liggett C.M."/>
            <person name="Johnson P.J."/>
        </authorList>
    </citation>
    <scope>NUCLEOTIDE SEQUENCE [LARGE SCALE GENOMIC DNA]</scope>
    <source>
        <strain evidence="6">G3</strain>
    </source>
</reference>
<dbReference type="RefSeq" id="XP_001330801.1">
    <property type="nucleotide sequence ID" value="XM_001330765.1"/>
</dbReference>
<dbReference type="AlphaFoldDB" id="A2EZD9"/>
<protein>
    <recommendedName>
        <fullName evidence="1">protein-serine/threonine phosphatase</fullName>
        <ecNumber evidence="1">3.1.3.16</ecNumber>
    </recommendedName>
</protein>
<dbReference type="SMART" id="SM00156">
    <property type="entry name" value="PP2Ac"/>
    <property type="match status" value="1"/>
</dbReference>
<dbReference type="InterPro" id="IPR006186">
    <property type="entry name" value="Ser/Thr-sp_prot-phosphatase"/>
</dbReference>
<keyword evidence="2" id="KW-0479">Metal-binding</keyword>
<dbReference type="InterPro" id="IPR029052">
    <property type="entry name" value="Metallo-depent_PP-like"/>
</dbReference>
<accession>A2EZD9</accession>
<dbReference type="InterPro" id="IPR004843">
    <property type="entry name" value="Calcineurin-like_PHP"/>
</dbReference>
<evidence type="ECO:0000256" key="3">
    <source>
        <dbReference type="ARBA" id="ARBA00022801"/>
    </source>
</evidence>
<dbReference type="OrthoDB" id="10250287at2759"/>
<evidence type="ECO:0000256" key="1">
    <source>
        <dbReference type="ARBA" id="ARBA00013081"/>
    </source>
</evidence>
<dbReference type="EC" id="3.1.3.16" evidence="1"/>
<dbReference type="SUPFAM" id="SSF56300">
    <property type="entry name" value="Metallo-dependent phosphatases"/>
    <property type="match status" value="1"/>
</dbReference>